<accession>D2V5B3</accession>
<sequence>MFANRNHLFAISTSKLTEEPKSNSLYHDYVMQTGSLYSYCALSPINKSNVKEIRSNETDYVMAISDSCHNQYSSVLTYYSSFDIFSDAAVDSDILAQTFSKSNTKLFDPSERIINVEIASQKKIVLTNMKMYIAQQTDETLSNGVELPQLQVGDQVKCVRTSSRTEFFFLLTEMGKVYVYGKNSSGVFGLGTDHDMNLTKFTFHEFLSSLPSPVVDIEMGYLFAVVRCKNGDCYGCGYNCYINVGAEGDRTVDLNHFTLVSKLQGRVKKHACGSFHSLYLTFNNELYGCGLMTDGQLGKVWEDQYKNTDCVNLVRIQFENASHFKSICCSGYSSFALSQNNELLHFGKSSSNVKHHSILRKTEHLTFVPLFNAHELIGDFGRKPDEIVDLAVMKGNDLYCGMIMCREGIQKGIIEMENYLRRFAVHNGAMTLSDVTLHF</sequence>
<dbReference type="RefSeq" id="XP_002680824.1">
    <property type="nucleotide sequence ID" value="XM_002680778.1"/>
</dbReference>
<dbReference type="EMBL" id="GG738852">
    <property type="protein sequence ID" value="EFC48080.1"/>
    <property type="molecule type" value="Genomic_DNA"/>
</dbReference>
<dbReference type="InterPro" id="IPR009091">
    <property type="entry name" value="RCC1/BLIP-II"/>
</dbReference>
<dbReference type="Proteomes" id="UP000006671">
    <property type="component" value="Unassembled WGS sequence"/>
</dbReference>
<dbReference type="OMA" id="NTDCVNL"/>
<dbReference type="InterPro" id="IPR051553">
    <property type="entry name" value="Ran_GTPase-activating"/>
</dbReference>
<evidence type="ECO:0000313" key="2">
    <source>
        <dbReference type="Proteomes" id="UP000006671"/>
    </source>
</evidence>
<dbReference type="PANTHER" id="PTHR45982">
    <property type="entry name" value="REGULATOR OF CHROMOSOME CONDENSATION"/>
    <property type="match status" value="1"/>
</dbReference>
<dbReference type="AlphaFoldDB" id="D2V5B3"/>
<dbReference type="SUPFAM" id="SSF50985">
    <property type="entry name" value="RCC1/BLIP-II"/>
    <property type="match status" value="1"/>
</dbReference>
<evidence type="ECO:0000313" key="1">
    <source>
        <dbReference type="EMBL" id="EFC48080.1"/>
    </source>
</evidence>
<dbReference type="Gene3D" id="2.130.10.30">
    <property type="entry name" value="Regulator of chromosome condensation 1/beta-lactamase-inhibitor protein II"/>
    <property type="match status" value="1"/>
</dbReference>
<protein>
    <submittedName>
        <fullName evidence="1">Predicted protein</fullName>
    </submittedName>
</protein>
<keyword evidence="2" id="KW-1185">Reference proteome</keyword>
<name>D2V5B3_NAEGR</name>
<dbReference type="InParanoid" id="D2V5B3"/>
<dbReference type="OrthoDB" id="61110at2759"/>
<dbReference type="VEuPathDB" id="AmoebaDB:NAEGRDRAFT_64079"/>
<dbReference type="GeneID" id="8849694"/>
<gene>
    <name evidence="1" type="ORF">NAEGRDRAFT_64079</name>
</gene>
<dbReference type="Pfam" id="PF13540">
    <property type="entry name" value="RCC1_2"/>
    <property type="match status" value="1"/>
</dbReference>
<proteinExistence type="predicted"/>
<dbReference type="KEGG" id="ngr:NAEGRDRAFT_64079"/>
<reference evidence="1 2" key="1">
    <citation type="journal article" date="2010" name="Cell">
        <title>The genome of Naegleria gruberi illuminates early eukaryotic versatility.</title>
        <authorList>
            <person name="Fritz-Laylin L.K."/>
            <person name="Prochnik S.E."/>
            <person name="Ginger M.L."/>
            <person name="Dacks J.B."/>
            <person name="Carpenter M.L."/>
            <person name="Field M.C."/>
            <person name="Kuo A."/>
            <person name="Paredez A."/>
            <person name="Chapman J."/>
            <person name="Pham J."/>
            <person name="Shu S."/>
            <person name="Neupane R."/>
            <person name="Cipriano M."/>
            <person name="Mancuso J."/>
            <person name="Tu H."/>
            <person name="Salamov A."/>
            <person name="Lindquist E."/>
            <person name="Shapiro H."/>
            <person name="Lucas S."/>
            <person name="Grigoriev I.V."/>
            <person name="Cande W.Z."/>
            <person name="Fulton C."/>
            <person name="Rokhsar D.S."/>
            <person name="Dawson S.C."/>
        </authorList>
    </citation>
    <scope>NUCLEOTIDE SEQUENCE [LARGE SCALE GENOMIC DNA]</scope>
    <source>
        <strain evidence="1 2">NEG-M</strain>
    </source>
</reference>
<organism evidence="2">
    <name type="scientific">Naegleria gruberi</name>
    <name type="common">Amoeba</name>
    <dbReference type="NCBI Taxonomy" id="5762"/>
    <lineage>
        <taxon>Eukaryota</taxon>
        <taxon>Discoba</taxon>
        <taxon>Heterolobosea</taxon>
        <taxon>Tetramitia</taxon>
        <taxon>Eutetramitia</taxon>
        <taxon>Vahlkampfiidae</taxon>
        <taxon>Naegleria</taxon>
    </lineage>
</organism>
<dbReference type="PANTHER" id="PTHR45982:SF1">
    <property type="entry name" value="REGULATOR OF CHROMOSOME CONDENSATION"/>
    <property type="match status" value="1"/>
</dbReference>